<keyword evidence="3" id="KW-1185">Reference proteome</keyword>
<dbReference type="Proteomes" id="UP000515908">
    <property type="component" value="Chromosome 06"/>
</dbReference>
<feature type="region of interest" description="Disordered" evidence="1">
    <location>
        <begin position="1"/>
        <end position="36"/>
    </location>
</feature>
<name>S9TPR4_9TRYP</name>
<organism evidence="2 3">
    <name type="scientific">Angomonas deanei</name>
    <dbReference type="NCBI Taxonomy" id="59799"/>
    <lineage>
        <taxon>Eukaryota</taxon>
        <taxon>Discoba</taxon>
        <taxon>Euglenozoa</taxon>
        <taxon>Kinetoplastea</taxon>
        <taxon>Metakinetoplastina</taxon>
        <taxon>Trypanosomatida</taxon>
        <taxon>Trypanosomatidae</taxon>
        <taxon>Strigomonadinae</taxon>
        <taxon>Angomonas</taxon>
    </lineage>
</organism>
<dbReference type="OrthoDB" id="271272at2759"/>
<evidence type="ECO:0000256" key="1">
    <source>
        <dbReference type="SAM" id="MobiDB-lite"/>
    </source>
</evidence>
<accession>S9TPR4</accession>
<reference evidence="2 3" key="1">
    <citation type="submission" date="2020-08" db="EMBL/GenBank/DDBJ databases">
        <authorList>
            <person name="Newling K."/>
            <person name="Davey J."/>
            <person name="Forrester S."/>
        </authorList>
    </citation>
    <scope>NUCLEOTIDE SEQUENCE [LARGE SCALE GENOMIC DNA]</scope>
    <source>
        <strain evidence="3">Crithidia deanei Carvalho (ATCC PRA-265)</strain>
    </source>
</reference>
<evidence type="ECO:0000313" key="2">
    <source>
        <dbReference type="EMBL" id="CAD2216349.1"/>
    </source>
</evidence>
<protein>
    <submittedName>
        <fullName evidence="2">Uncharacterized protein</fullName>
    </submittedName>
</protein>
<dbReference type="AlphaFoldDB" id="S9TPR4"/>
<gene>
    <name evidence="2" type="ORF">ADEAN_000381100</name>
</gene>
<dbReference type="EMBL" id="LR877150">
    <property type="protein sequence ID" value="CAD2216349.1"/>
    <property type="molecule type" value="Genomic_DNA"/>
</dbReference>
<proteinExistence type="predicted"/>
<evidence type="ECO:0000313" key="3">
    <source>
        <dbReference type="Proteomes" id="UP000515908"/>
    </source>
</evidence>
<dbReference type="VEuPathDB" id="TriTrypDB:ADEAN_000381100"/>
<sequence>MFRDGAATFQRRGSAQGYSGDNEDMPSNLMNSKSNVPGLSAHELLAEHRKSLSQINGDKKGDFTSLTLSRHQVEPEALDFEGALDSIPDDQYRDALESFHFGTADDE</sequence>